<dbReference type="Proteomes" id="UP000199087">
    <property type="component" value="Unassembled WGS sequence"/>
</dbReference>
<sequence>MIFAKSGDVDFIQRVKNSKLSGFVHSTFNRTFNIFCRENGELYTISCSQMVNRPYTIVIEEDRFEKLNLEANDLVYSNNHILYIADKMAISIERFEYWKSILPKYPFNLKILKININKMKSYIDIHGKSGGIKKALSQSLIEKEMSNLLEKRTNLLFSELLKNRMSNALQHAVSLIGLGPGLTPFQILYINCIGTNLNC</sequence>
<dbReference type="EMBL" id="CVRB01000002">
    <property type="protein sequence ID" value="CRK81875.1"/>
    <property type="molecule type" value="Genomic_DNA"/>
</dbReference>
<evidence type="ECO:0000313" key="2">
    <source>
        <dbReference type="Proteomes" id="UP000199087"/>
    </source>
</evidence>
<organism evidence="1 2">
    <name type="scientific">Neobacillus massiliamazoniensis</name>
    <dbReference type="NCBI Taxonomy" id="1499688"/>
    <lineage>
        <taxon>Bacteria</taxon>
        <taxon>Bacillati</taxon>
        <taxon>Bacillota</taxon>
        <taxon>Bacilli</taxon>
        <taxon>Bacillales</taxon>
        <taxon>Bacillaceae</taxon>
        <taxon>Neobacillus</taxon>
    </lineage>
</organism>
<accession>A0A0U1NV79</accession>
<dbReference type="AlphaFoldDB" id="A0A0U1NV79"/>
<keyword evidence="2" id="KW-1185">Reference proteome</keyword>
<gene>
    <name evidence="1" type="ORF">BN000_01792</name>
</gene>
<reference evidence="2" key="1">
    <citation type="submission" date="2015-05" db="EMBL/GenBank/DDBJ databases">
        <authorList>
            <person name="Urmite Genomes"/>
        </authorList>
    </citation>
    <scope>NUCLEOTIDE SEQUENCE [LARGE SCALE GENOMIC DNA]</scope>
    <source>
        <strain evidence="2">LF1</strain>
    </source>
</reference>
<evidence type="ECO:0000313" key="1">
    <source>
        <dbReference type="EMBL" id="CRK81875.1"/>
    </source>
</evidence>
<dbReference type="OrthoDB" id="4933449at2"/>
<proteinExistence type="predicted"/>
<dbReference type="STRING" id="1499688.BN000_01792"/>
<protein>
    <submittedName>
        <fullName evidence="1">Uncharacterized protein</fullName>
    </submittedName>
</protein>
<name>A0A0U1NV79_9BACI</name>